<gene>
    <name evidence="1" type="ORF">SAMN05421547_101464</name>
</gene>
<proteinExistence type="predicted"/>
<reference evidence="1 2" key="1">
    <citation type="submission" date="2016-10" db="EMBL/GenBank/DDBJ databases">
        <authorList>
            <person name="de Groot N.N."/>
        </authorList>
    </citation>
    <scope>NUCLEOTIDE SEQUENCE [LARGE SCALE GENOMIC DNA]</scope>
    <source>
        <strain evidence="1 2">LMG 24775</strain>
    </source>
</reference>
<evidence type="ECO:0000313" key="2">
    <source>
        <dbReference type="Proteomes" id="UP000183417"/>
    </source>
</evidence>
<dbReference type="EMBL" id="FNPE01000001">
    <property type="protein sequence ID" value="SDX85050.1"/>
    <property type="molecule type" value="Genomic_DNA"/>
</dbReference>
<organism evidence="1 2">
    <name type="scientific">Delftia lacustris</name>
    <dbReference type="NCBI Taxonomy" id="558537"/>
    <lineage>
        <taxon>Bacteria</taxon>
        <taxon>Pseudomonadati</taxon>
        <taxon>Pseudomonadota</taxon>
        <taxon>Betaproteobacteria</taxon>
        <taxon>Burkholderiales</taxon>
        <taxon>Comamonadaceae</taxon>
        <taxon>Delftia</taxon>
    </lineage>
</organism>
<sequence length="91" mass="9916">MNDQRTALPTRASFEQLARTITETNGWVQEGCNEIRALAQLALASLHAPEDLRRPQAMAHALRAIRDGAESLADYVQGEARSVGCDPTQSP</sequence>
<dbReference type="GeneID" id="94695273"/>
<accession>A0A1H3F2F5</accession>
<dbReference type="AlphaFoldDB" id="A0A1H3F2F5"/>
<dbReference type="Proteomes" id="UP000183417">
    <property type="component" value="Unassembled WGS sequence"/>
</dbReference>
<protein>
    <submittedName>
        <fullName evidence="1">Uncharacterized protein</fullName>
    </submittedName>
</protein>
<name>A0A1H3F2F5_9BURK</name>
<dbReference type="RefSeq" id="WP_046989307.1">
    <property type="nucleotide sequence ID" value="NZ_CP141274.1"/>
</dbReference>
<evidence type="ECO:0000313" key="1">
    <source>
        <dbReference type="EMBL" id="SDX85050.1"/>
    </source>
</evidence>